<evidence type="ECO:0000256" key="2">
    <source>
        <dbReference type="ARBA" id="ARBA00004651"/>
    </source>
</evidence>
<dbReference type="InterPro" id="IPR001789">
    <property type="entry name" value="Sig_transdc_resp-reg_receiver"/>
</dbReference>
<dbReference type="InterPro" id="IPR003661">
    <property type="entry name" value="HisK_dim/P_dom"/>
</dbReference>
<evidence type="ECO:0000256" key="14">
    <source>
        <dbReference type="ARBA" id="ARBA00023026"/>
    </source>
</evidence>
<evidence type="ECO:0000256" key="4">
    <source>
        <dbReference type="ARBA" id="ARBA00022475"/>
    </source>
</evidence>
<dbReference type="InterPro" id="IPR004358">
    <property type="entry name" value="Sig_transdc_His_kin-like_C"/>
</dbReference>
<dbReference type="SUPFAM" id="SSF52172">
    <property type="entry name" value="CheY-like"/>
    <property type="match status" value="1"/>
</dbReference>
<evidence type="ECO:0000259" key="24">
    <source>
        <dbReference type="PROSITE" id="PS50110"/>
    </source>
</evidence>
<dbReference type="Pfam" id="PF02518">
    <property type="entry name" value="HATPase_c"/>
    <property type="match status" value="1"/>
</dbReference>
<feature type="modified residue" description="4-aspartylphosphate" evidence="19">
    <location>
        <position position="585"/>
    </location>
</feature>
<evidence type="ECO:0000256" key="7">
    <source>
        <dbReference type="ARBA" id="ARBA00022692"/>
    </source>
</evidence>
<dbReference type="PROSITE" id="PS50110">
    <property type="entry name" value="RESPONSE_REGULATORY"/>
    <property type="match status" value="1"/>
</dbReference>
<evidence type="ECO:0000256" key="3">
    <source>
        <dbReference type="ARBA" id="ARBA00012438"/>
    </source>
</evidence>
<evidence type="ECO:0000256" key="6">
    <source>
        <dbReference type="ARBA" id="ARBA00022679"/>
    </source>
</evidence>
<evidence type="ECO:0000256" key="9">
    <source>
        <dbReference type="ARBA" id="ARBA00022741"/>
    </source>
</evidence>
<evidence type="ECO:0000256" key="12">
    <source>
        <dbReference type="ARBA" id="ARBA00022989"/>
    </source>
</evidence>
<evidence type="ECO:0000259" key="23">
    <source>
        <dbReference type="PROSITE" id="PS50109"/>
    </source>
</evidence>
<dbReference type="KEGG" id="lch:Lcho_0915"/>
<dbReference type="InterPro" id="IPR003594">
    <property type="entry name" value="HATPase_dom"/>
</dbReference>
<dbReference type="InterPro" id="IPR008207">
    <property type="entry name" value="Sig_transdc_His_kin_Hpt_dom"/>
</dbReference>
<dbReference type="InterPro" id="IPR005467">
    <property type="entry name" value="His_kinase_dom"/>
</dbReference>
<feature type="region of interest" description="Disordered" evidence="21">
    <location>
        <begin position="1"/>
        <end position="21"/>
    </location>
</feature>
<keyword evidence="4" id="KW-1003">Cell membrane</keyword>
<dbReference type="FunFam" id="3.30.565.10:FF:000010">
    <property type="entry name" value="Sensor histidine kinase RcsC"/>
    <property type="match status" value="1"/>
</dbReference>
<name>B1Y2H1_LEPCP</name>
<keyword evidence="9" id="KW-0547">Nucleotide-binding</keyword>
<evidence type="ECO:0000256" key="17">
    <source>
        <dbReference type="ARBA" id="ARBA00070152"/>
    </source>
</evidence>
<evidence type="ECO:0000313" key="27">
    <source>
        <dbReference type="Proteomes" id="UP000001693"/>
    </source>
</evidence>
<dbReference type="CDD" id="cd00088">
    <property type="entry name" value="HPT"/>
    <property type="match status" value="1"/>
</dbReference>
<feature type="transmembrane region" description="Helical" evidence="22">
    <location>
        <begin position="31"/>
        <end position="49"/>
    </location>
</feature>
<dbReference type="GO" id="GO:0005524">
    <property type="term" value="F:ATP binding"/>
    <property type="evidence" value="ECO:0007669"/>
    <property type="project" value="UniProtKB-KW"/>
</dbReference>
<dbReference type="eggNOG" id="COG2198">
    <property type="taxonomic scope" value="Bacteria"/>
</dbReference>
<feature type="domain" description="HPt" evidence="25">
    <location>
        <begin position="724"/>
        <end position="822"/>
    </location>
</feature>
<evidence type="ECO:0000256" key="20">
    <source>
        <dbReference type="SAM" id="Coils"/>
    </source>
</evidence>
<comment type="function">
    <text evidence="16">Member of the two-component regulatory system BvgS/BvgA. Phosphorylates BvgA via a four-step phosphorelay in response to environmental signals.</text>
</comment>
<dbReference type="eggNOG" id="COG0784">
    <property type="taxonomic scope" value="Bacteria"/>
</dbReference>
<dbReference type="PROSITE" id="PS50894">
    <property type="entry name" value="HPT"/>
    <property type="match status" value="1"/>
</dbReference>
<organism evidence="26 27">
    <name type="scientific">Leptothrix cholodnii (strain ATCC 51168 / LMG 8142 / SP-6)</name>
    <name type="common">Leptothrix discophora (strain SP-6)</name>
    <dbReference type="NCBI Taxonomy" id="395495"/>
    <lineage>
        <taxon>Bacteria</taxon>
        <taxon>Pseudomonadati</taxon>
        <taxon>Pseudomonadota</taxon>
        <taxon>Betaproteobacteria</taxon>
        <taxon>Burkholderiales</taxon>
        <taxon>Sphaerotilaceae</taxon>
        <taxon>Leptothrix</taxon>
    </lineage>
</organism>
<dbReference type="CDD" id="cd17546">
    <property type="entry name" value="REC_hyHK_CKI1_RcsC-like"/>
    <property type="match status" value="1"/>
</dbReference>
<dbReference type="SMART" id="SM00388">
    <property type="entry name" value="HisKA"/>
    <property type="match status" value="1"/>
</dbReference>
<dbReference type="eggNOG" id="COG2205">
    <property type="taxonomic scope" value="Bacteria"/>
</dbReference>
<dbReference type="PANTHER" id="PTHR45339:SF1">
    <property type="entry name" value="HYBRID SIGNAL TRANSDUCTION HISTIDINE KINASE J"/>
    <property type="match status" value="1"/>
</dbReference>
<evidence type="ECO:0000256" key="22">
    <source>
        <dbReference type="SAM" id="Phobius"/>
    </source>
</evidence>
<dbReference type="PANTHER" id="PTHR45339">
    <property type="entry name" value="HYBRID SIGNAL TRANSDUCTION HISTIDINE KINASE J"/>
    <property type="match status" value="1"/>
</dbReference>
<dbReference type="Gene3D" id="3.30.565.10">
    <property type="entry name" value="Histidine kinase-like ATPase, C-terminal domain"/>
    <property type="match status" value="1"/>
</dbReference>
<dbReference type="SUPFAM" id="SSF55874">
    <property type="entry name" value="ATPase domain of HSP90 chaperone/DNA topoisomerase II/histidine kinase"/>
    <property type="match status" value="1"/>
</dbReference>
<evidence type="ECO:0000256" key="18">
    <source>
        <dbReference type="PROSITE-ProRule" id="PRU00110"/>
    </source>
</evidence>
<keyword evidence="5 19" id="KW-0597">Phosphoprotein</keyword>
<dbReference type="Gene3D" id="1.20.120.160">
    <property type="entry name" value="HPT domain"/>
    <property type="match status" value="1"/>
</dbReference>
<keyword evidence="10 26" id="KW-0418">Kinase</keyword>
<evidence type="ECO:0000313" key="26">
    <source>
        <dbReference type="EMBL" id="ACB33187.1"/>
    </source>
</evidence>
<dbReference type="GO" id="GO:0000155">
    <property type="term" value="F:phosphorelay sensor kinase activity"/>
    <property type="evidence" value="ECO:0007669"/>
    <property type="project" value="InterPro"/>
</dbReference>
<evidence type="ECO:0000256" key="10">
    <source>
        <dbReference type="ARBA" id="ARBA00022777"/>
    </source>
</evidence>
<reference evidence="26 27" key="1">
    <citation type="submission" date="2008-03" db="EMBL/GenBank/DDBJ databases">
        <title>Complete sequence of Leptothrix cholodnii SP-6.</title>
        <authorList>
            <consortium name="US DOE Joint Genome Institute"/>
            <person name="Copeland A."/>
            <person name="Lucas S."/>
            <person name="Lapidus A."/>
            <person name="Glavina del Rio T."/>
            <person name="Dalin E."/>
            <person name="Tice H."/>
            <person name="Bruce D."/>
            <person name="Goodwin L."/>
            <person name="Pitluck S."/>
            <person name="Chertkov O."/>
            <person name="Brettin T."/>
            <person name="Detter J.C."/>
            <person name="Han C."/>
            <person name="Kuske C.R."/>
            <person name="Schmutz J."/>
            <person name="Larimer F."/>
            <person name="Land M."/>
            <person name="Hauser L."/>
            <person name="Kyrpides N."/>
            <person name="Lykidis A."/>
            <person name="Emerson D."/>
            <person name="Richardson P."/>
        </authorList>
    </citation>
    <scope>NUCLEOTIDE SEQUENCE [LARGE SCALE GENOMIC DNA]</scope>
    <source>
        <strain evidence="27">ATCC 51168 / LMG 8142 / SP-6</strain>
    </source>
</reference>
<dbReference type="Pfam" id="PF01627">
    <property type="entry name" value="Hpt"/>
    <property type="match status" value="1"/>
</dbReference>
<evidence type="ECO:0000256" key="8">
    <source>
        <dbReference type="ARBA" id="ARBA00022729"/>
    </source>
</evidence>
<keyword evidence="11" id="KW-0067">ATP-binding</keyword>
<evidence type="ECO:0000256" key="21">
    <source>
        <dbReference type="SAM" id="MobiDB-lite"/>
    </source>
</evidence>
<dbReference type="PRINTS" id="PR00344">
    <property type="entry name" value="BCTRLSENSOR"/>
</dbReference>
<keyword evidence="27" id="KW-1185">Reference proteome</keyword>
<comment type="subcellular location">
    <subcellularLocation>
        <location evidence="2">Cell membrane</location>
        <topology evidence="2">Multi-pass membrane protein</topology>
    </subcellularLocation>
</comment>
<evidence type="ECO:0000256" key="1">
    <source>
        <dbReference type="ARBA" id="ARBA00000085"/>
    </source>
</evidence>
<evidence type="ECO:0000256" key="15">
    <source>
        <dbReference type="ARBA" id="ARBA00023136"/>
    </source>
</evidence>
<proteinExistence type="predicted"/>
<dbReference type="InterPro" id="IPR036890">
    <property type="entry name" value="HATPase_C_sf"/>
</dbReference>
<keyword evidence="7 22" id="KW-0812">Transmembrane</keyword>
<keyword evidence="20" id="KW-0175">Coiled coil</keyword>
<feature type="domain" description="Histidine kinase" evidence="23">
    <location>
        <begin position="263"/>
        <end position="498"/>
    </location>
</feature>
<dbReference type="Gene3D" id="3.40.50.2300">
    <property type="match status" value="1"/>
</dbReference>
<evidence type="ECO:0000256" key="19">
    <source>
        <dbReference type="PROSITE-ProRule" id="PRU00169"/>
    </source>
</evidence>
<dbReference type="STRING" id="395495.Lcho_0915"/>
<dbReference type="InterPro" id="IPR036641">
    <property type="entry name" value="HPT_dom_sf"/>
</dbReference>
<keyword evidence="12 22" id="KW-1133">Transmembrane helix</keyword>
<dbReference type="HOGENOM" id="CLU_000445_114_59_4"/>
<dbReference type="GO" id="GO:0005886">
    <property type="term" value="C:plasma membrane"/>
    <property type="evidence" value="ECO:0007669"/>
    <property type="project" value="UniProtKB-SubCell"/>
</dbReference>
<dbReference type="FunFam" id="1.10.287.130:FF:000004">
    <property type="entry name" value="Ethylene receptor 1"/>
    <property type="match status" value="1"/>
</dbReference>
<dbReference type="SUPFAM" id="SSF47226">
    <property type="entry name" value="Histidine-containing phosphotransfer domain, HPT domain"/>
    <property type="match status" value="1"/>
</dbReference>
<dbReference type="InterPro" id="IPR036097">
    <property type="entry name" value="HisK_dim/P_sf"/>
</dbReference>
<dbReference type="Gene3D" id="1.10.287.130">
    <property type="match status" value="1"/>
</dbReference>
<keyword evidence="14" id="KW-0843">Virulence</keyword>
<evidence type="ECO:0000259" key="25">
    <source>
        <dbReference type="PROSITE" id="PS50894"/>
    </source>
</evidence>
<dbReference type="SMART" id="SM00448">
    <property type="entry name" value="REC"/>
    <property type="match status" value="1"/>
</dbReference>
<keyword evidence="8" id="KW-0732">Signal</keyword>
<dbReference type="InterPro" id="IPR011006">
    <property type="entry name" value="CheY-like_superfamily"/>
</dbReference>
<dbReference type="Pfam" id="PF00072">
    <property type="entry name" value="Response_reg"/>
    <property type="match status" value="1"/>
</dbReference>
<dbReference type="CDD" id="cd00082">
    <property type="entry name" value="HisKA"/>
    <property type="match status" value="1"/>
</dbReference>
<evidence type="ECO:0000256" key="16">
    <source>
        <dbReference type="ARBA" id="ARBA00058004"/>
    </source>
</evidence>
<feature type="domain" description="Response regulatory" evidence="24">
    <location>
        <begin position="536"/>
        <end position="653"/>
    </location>
</feature>
<keyword evidence="6" id="KW-0808">Transferase</keyword>
<feature type="transmembrane region" description="Helical" evidence="22">
    <location>
        <begin position="203"/>
        <end position="223"/>
    </location>
</feature>
<protein>
    <recommendedName>
        <fullName evidence="17">Virulence sensor protein BvgS</fullName>
        <ecNumber evidence="3">2.7.13.3</ecNumber>
    </recommendedName>
</protein>
<feature type="coiled-coil region" evidence="20">
    <location>
        <begin position="226"/>
        <end position="263"/>
    </location>
</feature>
<dbReference type="PROSITE" id="PS50109">
    <property type="entry name" value="HIS_KIN"/>
    <property type="match status" value="1"/>
</dbReference>
<dbReference type="AlphaFoldDB" id="B1Y2H1"/>
<gene>
    <name evidence="26" type="ordered locus">Lcho_0915</name>
</gene>
<dbReference type="CDD" id="cd16922">
    <property type="entry name" value="HATPase_EvgS-ArcB-TorS-like"/>
    <property type="match status" value="1"/>
</dbReference>
<keyword evidence="13" id="KW-0902">Two-component regulatory system</keyword>
<sequence length="822" mass="88948">MKPAVVDSPSADLPLSSTPSGVGRTAGLGRWLSLLALVLLGVFAGVGWVQWQSISLLNATVQYQGDNLVWSFYQLESEYEKVRLAARELDHETTPEAVAALQARYEVFVSRISLVEPERTESLSVLLPAQRDVIARVHAFVERTDQLIGPDATPPMDPGFWRQFADGMAPLSVEIHELALQANRDIADQVALRNEAVRRQNGIAIGLTIFQSLLTLLFAVVVVRQVRALQQRRTHLEALAANLQEARIEAEQASRAKSAFLANMSHELRTPFNGLLGMLSLLQRSPLDARQADYLQTARESGEHLLAILNDVLDISKLESGRLEITPERTSLIRVLGDVRSVMSPQAQAKHLRWSVTVADDVPVWIRADAKRLKQVLFNLVGNALKFTENGEVSVHVDCVPAPATASAAPGAAEAVPAATAWLRFAVTDTGIGMDALTLARLFQRFSQGDETINRRFGGTGLGLEISRTLARRMGGDITVRSEAGRGSVFTVLLPFERIDAPPAEDTAPVVRPVPGGVTPAADGQSADPAGGAPLRVLVTDDHPVNRKFMQALLQQLGHQVHLRENGAEALEALHEHTFDLILMDVHMPVMDGLAATRAIRALDGAAAQVKIVALTADAFSESRQRVIDAGMDDFLAKPVQMQDVEEMLRRNFGARAVFEPAVPPADWAPPPEPAVVVAPSQPAVATLAPEVSAPPAPRRRFKRGDASRVLDLEAIGEVCLAVSMVGYGSLLSGFLADESRTIAELIEVLESHDVARFKAAAHKLKGAAANLGLRLLSATAREIEQAEAEPDEARSRDYALRLAEELDLTRALCTRLGLLAG</sequence>
<dbReference type="Proteomes" id="UP000001693">
    <property type="component" value="Chromosome"/>
</dbReference>
<evidence type="ECO:0000256" key="11">
    <source>
        <dbReference type="ARBA" id="ARBA00022840"/>
    </source>
</evidence>
<dbReference type="EMBL" id="CP001013">
    <property type="protein sequence ID" value="ACB33187.1"/>
    <property type="molecule type" value="Genomic_DNA"/>
</dbReference>
<feature type="modified residue" description="Phosphohistidine" evidence="18">
    <location>
        <position position="763"/>
    </location>
</feature>
<dbReference type="SUPFAM" id="SSF47384">
    <property type="entry name" value="Homodimeric domain of signal transducing histidine kinase"/>
    <property type="match status" value="1"/>
</dbReference>
<keyword evidence="15 22" id="KW-0472">Membrane</keyword>
<dbReference type="Pfam" id="PF00512">
    <property type="entry name" value="HisKA"/>
    <property type="match status" value="1"/>
</dbReference>
<comment type="catalytic activity">
    <reaction evidence="1">
        <text>ATP + protein L-histidine = ADP + protein N-phospho-L-histidine.</text>
        <dbReference type="EC" id="2.7.13.3"/>
    </reaction>
</comment>
<dbReference type="EC" id="2.7.13.3" evidence="3"/>
<dbReference type="SMART" id="SM00387">
    <property type="entry name" value="HATPase_c"/>
    <property type="match status" value="1"/>
</dbReference>
<evidence type="ECO:0000256" key="13">
    <source>
        <dbReference type="ARBA" id="ARBA00023012"/>
    </source>
</evidence>
<accession>B1Y2H1</accession>
<evidence type="ECO:0000256" key="5">
    <source>
        <dbReference type="ARBA" id="ARBA00022553"/>
    </source>
</evidence>